<reference evidence="2 3" key="1">
    <citation type="journal article" date="2016" name="Nat. Commun.">
        <title>Thousands of microbial genomes shed light on interconnected biogeochemical processes in an aquifer system.</title>
        <authorList>
            <person name="Anantharaman K."/>
            <person name="Brown C.T."/>
            <person name="Hug L.A."/>
            <person name="Sharon I."/>
            <person name="Castelle C.J."/>
            <person name="Probst A.J."/>
            <person name="Thomas B.C."/>
            <person name="Singh A."/>
            <person name="Wilkins M.J."/>
            <person name="Karaoz U."/>
            <person name="Brodie E.L."/>
            <person name="Williams K.H."/>
            <person name="Hubbard S.S."/>
            <person name="Banfield J.F."/>
        </authorList>
    </citation>
    <scope>NUCLEOTIDE SEQUENCE [LARGE SCALE GENOMIC DNA]</scope>
</reference>
<keyword evidence="1" id="KW-0472">Membrane</keyword>
<evidence type="ECO:0000313" key="3">
    <source>
        <dbReference type="Proteomes" id="UP000176815"/>
    </source>
</evidence>
<organism evidence="2 3">
    <name type="scientific">candidate division WWE3 bacterium RIFOXYD1_FULL_39_9</name>
    <dbReference type="NCBI Taxonomy" id="1802649"/>
    <lineage>
        <taxon>Bacteria</taxon>
        <taxon>Katanobacteria</taxon>
    </lineage>
</organism>
<name>A0A1F4X3E0_UNCKA</name>
<dbReference type="Proteomes" id="UP000176815">
    <property type="component" value="Unassembled WGS sequence"/>
</dbReference>
<protein>
    <submittedName>
        <fullName evidence="2">Uncharacterized protein</fullName>
    </submittedName>
</protein>
<dbReference type="AlphaFoldDB" id="A0A1F4X3E0"/>
<dbReference type="EMBL" id="MEWG01000050">
    <property type="protein sequence ID" value="OGC76126.1"/>
    <property type="molecule type" value="Genomic_DNA"/>
</dbReference>
<evidence type="ECO:0000256" key="1">
    <source>
        <dbReference type="SAM" id="Phobius"/>
    </source>
</evidence>
<keyword evidence="1" id="KW-1133">Transmembrane helix</keyword>
<sequence length="237" mass="27988">MFDYLIENLADYDASTLLVSGIVLILIPLATIIYLKVNSDPDFVKNLMTLKYRQKGLIVLIRKNLEHLDSEIHKLNLDIKTLEMFNTDHTRKLLDQIKYAEISSQFIYLLNNQAISDVTKSFLEETKATANKIYELEENLYRKQFEYNTNVISNSNKLLNDTNRFDMEDFQDFKKILSNKKEELTSLINETDKERKALHFKLVELAQTSKDIQTKLDLFEKNNIDAKRFYFRYLSFI</sequence>
<keyword evidence="1" id="KW-0812">Transmembrane</keyword>
<feature type="transmembrane region" description="Helical" evidence="1">
    <location>
        <begin position="12"/>
        <end position="35"/>
    </location>
</feature>
<gene>
    <name evidence="2" type="ORF">A2619_02090</name>
</gene>
<accession>A0A1F4X3E0</accession>
<evidence type="ECO:0000313" key="2">
    <source>
        <dbReference type="EMBL" id="OGC76126.1"/>
    </source>
</evidence>
<comment type="caution">
    <text evidence="2">The sequence shown here is derived from an EMBL/GenBank/DDBJ whole genome shotgun (WGS) entry which is preliminary data.</text>
</comment>
<proteinExistence type="predicted"/>